<gene>
    <name evidence="1" type="ORF">B7Y86_10505</name>
</gene>
<dbReference type="Proteomes" id="UP000216147">
    <property type="component" value="Unassembled WGS sequence"/>
</dbReference>
<protein>
    <submittedName>
        <fullName evidence="1">Uncharacterized protein</fullName>
    </submittedName>
</protein>
<comment type="caution">
    <text evidence="1">The sequence shown here is derived from an EMBL/GenBank/DDBJ whole genome shotgun (WGS) entry which is preliminary data.</text>
</comment>
<sequence length="299" mass="32103">MSVVGLCVLVTPSAAGTGWRDALTARAVQLGWPVGDSGADAADTATSGLVFAHSHAAMSAFAPANRAVIIDTTATDTVDPGLPAAPDAIMIRSHILVEAELAAAEGAAVLNAARYVLDFPVLGSVERREGAPYRIHPSVAESPLAIFDDTAPGSWANWHPRWFAYPEGHSGSIDAPLIDLTGRMRPLIYGPYIRLPAGRWRTDLRFTVDPEKAHAPLLFEWGAGSEYCRVMTEIRYPGAYSVSLDRIWPEADAAQLRIWTAHPVFQGQFGFQGCRVTRIALDDPTPPTPADRIIDAAVV</sequence>
<accession>A0A258HH73</accession>
<name>A0A258HH73_9CAUL</name>
<proteinExistence type="predicted"/>
<reference evidence="1 2" key="1">
    <citation type="submission" date="2017-03" db="EMBL/GenBank/DDBJ databases">
        <title>Lifting the veil on microbial sulfur biogeochemistry in mining wastewaters.</title>
        <authorList>
            <person name="Kantor R.S."/>
            <person name="Colenbrander Nelson T."/>
            <person name="Marshall S."/>
            <person name="Bennett D."/>
            <person name="Apte S."/>
            <person name="Camacho D."/>
            <person name="Thomas B.C."/>
            <person name="Warren L.A."/>
            <person name="Banfield J.F."/>
        </authorList>
    </citation>
    <scope>NUCLEOTIDE SEQUENCE [LARGE SCALE GENOMIC DNA]</scope>
    <source>
        <strain evidence="1">32-68-21</strain>
    </source>
</reference>
<organism evidence="1 2">
    <name type="scientific">Brevundimonas subvibrioides</name>
    <dbReference type="NCBI Taxonomy" id="74313"/>
    <lineage>
        <taxon>Bacteria</taxon>
        <taxon>Pseudomonadati</taxon>
        <taxon>Pseudomonadota</taxon>
        <taxon>Alphaproteobacteria</taxon>
        <taxon>Caulobacterales</taxon>
        <taxon>Caulobacteraceae</taxon>
        <taxon>Brevundimonas</taxon>
    </lineage>
</organism>
<dbReference type="AlphaFoldDB" id="A0A258HH73"/>
<evidence type="ECO:0000313" key="1">
    <source>
        <dbReference type="EMBL" id="OYX56365.1"/>
    </source>
</evidence>
<evidence type="ECO:0000313" key="2">
    <source>
        <dbReference type="Proteomes" id="UP000216147"/>
    </source>
</evidence>
<dbReference type="EMBL" id="NCEQ01000008">
    <property type="protein sequence ID" value="OYX56365.1"/>
    <property type="molecule type" value="Genomic_DNA"/>
</dbReference>